<keyword evidence="8 16" id="KW-0547">Nucleotide-binding</keyword>
<proteinExistence type="inferred from homology"/>
<evidence type="ECO:0000256" key="5">
    <source>
        <dbReference type="ARBA" id="ARBA00014619"/>
    </source>
</evidence>
<dbReference type="Proteomes" id="UP000054549">
    <property type="component" value="Unassembled WGS sequence"/>
</dbReference>
<dbReference type="InterPro" id="IPR044107">
    <property type="entry name" value="PIKKc_ATM"/>
</dbReference>
<evidence type="ECO:0000256" key="2">
    <source>
        <dbReference type="ARBA" id="ARBA00010769"/>
    </source>
</evidence>
<dbReference type="Pfam" id="PF00454">
    <property type="entry name" value="PI3_PI4_kinase"/>
    <property type="match status" value="1"/>
</dbReference>
<dbReference type="GO" id="GO:0004674">
    <property type="term" value="F:protein serine/threonine kinase activity"/>
    <property type="evidence" value="ECO:0007669"/>
    <property type="project" value="UniProtKB-KW"/>
</dbReference>
<dbReference type="PROSITE" id="PS00916">
    <property type="entry name" value="PI3_4_KINASE_2"/>
    <property type="match status" value="1"/>
</dbReference>
<keyword evidence="16" id="KW-0156">Chromatin regulator</keyword>
<gene>
    <name evidence="21" type="ORF">M378DRAFT_70199</name>
</gene>
<evidence type="ECO:0000256" key="15">
    <source>
        <dbReference type="ARBA" id="ARBA00048679"/>
    </source>
</evidence>
<dbReference type="GO" id="GO:0006281">
    <property type="term" value="P:DNA repair"/>
    <property type="evidence" value="ECO:0007669"/>
    <property type="project" value="InterPro"/>
</dbReference>
<evidence type="ECO:0000256" key="13">
    <source>
        <dbReference type="ARBA" id="ARBA00025079"/>
    </source>
</evidence>
<reference evidence="21 22" key="1">
    <citation type="submission" date="2014-04" db="EMBL/GenBank/DDBJ databases">
        <title>Evolutionary Origins and Diversification of the Mycorrhizal Mutualists.</title>
        <authorList>
            <consortium name="DOE Joint Genome Institute"/>
            <consortium name="Mycorrhizal Genomics Consortium"/>
            <person name="Kohler A."/>
            <person name="Kuo A."/>
            <person name="Nagy L.G."/>
            <person name="Floudas D."/>
            <person name="Copeland A."/>
            <person name="Barry K.W."/>
            <person name="Cichocki N."/>
            <person name="Veneault-Fourrey C."/>
            <person name="LaButti K."/>
            <person name="Lindquist E.A."/>
            <person name="Lipzen A."/>
            <person name="Lundell T."/>
            <person name="Morin E."/>
            <person name="Murat C."/>
            <person name="Riley R."/>
            <person name="Ohm R."/>
            <person name="Sun H."/>
            <person name="Tunlid A."/>
            <person name="Henrissat B."/>
            <person name="Grigoriev I.V."/>
            <person name="Hibbett D.S."/>
            <person name="Martin F."/>
        </authorList>
    </citation>
    <scope>NUCLEOTIDE SEQUENCE [LARGE SCALE GENOMIC DNA]</scope>
    <source>
        <strain evidence="21 22">Koide BX008</strain>
    </source>
</reference>
<dbReference type="PANTHER" id="PTHR37079:SF4">
    <property type="entry name" value="SERINE_THREONINE-PROTEIN KINASE ATM"/>
    <property type="match status" value="1"/>
</dbReference>
<dbReference type="EC" id="2.7.11.1" evidence="4 16"/>
<keyword evidence="10 16" id="KW-0418">Kinase</keyword>
<evidence type="ECO:0000259" key="18">
    <source>
        <dbReference type="PROSITE" id="PS50290"/>
    </source>
</evidence>
<dbReference type="InterPro" id="IPR038980">
    <property type="entry name" value="ATM_plant"/>
</dbReference>
<keyword evidence="11 16" id="KW-0067">ATP-binding</keyword>
<evidence type="ECO:0000256" key="7">
    <source>
        <dbReference type="ARBA" id="ARBA00022679"/>
    </source>
</evidence>
<evidence type="ECO:0000256" key="1">
    <source>
        <dbReference type="ARBA" id="ARBA00004123"/>
    </source>
</evidence>
<dbReference type="PROSITE" id="PS51190">
    <property type="entry name" value="FATC"/>
    <property type="match status" value="1"/>
</dbReference>
<dbReference type="Gene3D" id="1.10.1070.11">
    <property type="entry name" value="Phosphatidylinositol 3-/4-kinase, catalytic domain"/>
    <property type="match status" value="1"/>
</dbReference>
<keyword evidence="16" id="KW-0158">Chromosome</keyword>
<comment type="similarity">
    <text evidence="2 16">Belongs to the PI3/PI4-kinase family. ATM subfamily.</text>
</comment>
<evidence type="ECO:0000256" key="9">
    <source>
        <dbReference type="ARBA" id="ARBA00022763"/>
    </source>
</evidence>
<comment type="subcellular location">
    <subcellularLocation>
        <location evidence="16">Chromosome</location>
        <location evidence="16">Telomere</location>
    </subcellularLocation>
    <subcellularLocation>
        <location evidence="1 16">Nucleus</location>
    </subcellularLocation>
</comment>
<dbReference type="Gene3D" id="3.30.1010.10">
    <property type="entry name" value="Phosphatidylinositol 3-kinase Catalytic Subunit, Chain A, domain 4"/>
    <property type="match status" value="1"/>
</dbReference>
<evidence type="ECO:0000256" key="10">
    <source>
        <dbReference type="ARBA" id="ARBA00022777"/>
    </source>
</evidence>
<comment type="subunit">
    <text evidence="3">Associates with DNA double-strand breaks.</text>
</comment>
<evidence type="ECO:0000256" key="8">
    <source>
        <dbReference type="ARBA" id="ARBA00022741"/>
    </source>
</evidence>
<keyword evidence="22" id="KW-1185">Reference proteome</keyword>
<keyword evidence="9 16" id="KW-0227">DNA damage</keyword>
<dbReference type="GO" id="GO:0005634">
    <property type="term" value="C:nucleus"/>
    <property type="evidence" value="ECO:0007669"/>
    <property type="project" value="UniProtKB-SubCell"/>
</dbReference>
<feature type="domain" description="FAT" evidence="19">
    <location>
        <begin position="1957"/>
        <end position="2555"/>
    </location>
</feature>
<comment type="catalytic activity">
    <reaction evidence="15">
        <text>L-seryl-[protein] + ATP = O-phospho-L-seryl-[protein] + ADP + H(+)</text>
        <dbReference type="Rhea" id="RHEA:17989"/>
        <dbReference type="Rhea" id="RHEA-COMP:9863"/>
        <dbReference type="Rhea" id="RHEA-COMP:11604"/>
        <dbReference type="ChEBI" id="CHEBI:15378"/>
        <dbReference type="ChEBI" id="CHEBI:29999"/>
        <dbReference type="ChEBI" id="CHEBI:30616"/>
        <dbReference type="ChEBI" id="CHEBI:83421"/>
        <dbReference type="ChEBI" id="CHEBI:456216"/>
        <dbReference type="EC" id="2.7.11.1"/>
    </reaction>
</comment>
<keyword evidence="12 16" id="KW-0539">Nucleus</keyword>
<dbReference type="SMART" id="SM01342">
    <property type="entry name" value="TAN"/>
    <property type="match status" value="1"/>
</dbReference>
<evidence type="ECO:0000256" key="11">
    <source>
        <dbReference type="ARBA" id="ARBA00022840"/>
    </source>
</evidence>
<dbReference type="SMART" id="SM00146">
    <property type="entry name" value="PI3Kc"/>
    <property type="match status" value="1"/>
</dbReference>
<evidence type="ECO:0000256" key="6">
    <source>
        <dbReference type="ARBA" id="ARBA00022527"/>
    </source>
</evidence>
<dbReference type="InterPro" id="IPR014009">
    <property type="entry name" value="PIK_FAT"/>
</dbReference>
<dbReference type="GO" id="GO:0000781">
    <property type="term" value="C:chromosome, telomeric region"/>
    <property type="evidence" value="ECO:0007669"/>
    <property type="project" value="UniProtKB-SubCell"/>
</dbReference>
<evidence type="ECO:0000313" key="21">
    <source>
        <dbReference type="EMBL" id="KIL69250.1"/>
    </source>
</evidence>
<keyword evidence="7 16" id="KW-0808">Transferase</keyword>
<feature type="region of interest" description="Disordered" evidence="17">
    <location>
        <begin position="191"/>
        <end position="225"/>
    </location>
</feature>
<dbReference type="SUPFAM" id="SSF56112">
    <property type="entry name" value="Protein kinase-like (PK-like)"/>
    <property type="match status" value="1"/>
</dbReference>
<evidence type="ECO:0000313" key="22">
    <source>
        <dbReference type="Proteomes" id="UP000054549"/>
    </source>
</evidence>
<evidence type="ECO:0000256" key="17">
    <source>
        <dbReference type="SAM" id="MobiDB-lite"/>
    </source>
</evidence>
<dbReference type="EMBL" id="KN818226">
    <property type="protein sequence ID" value="KIL69250.1"/>
    <property type="molecule type" value="Genomic_DNA"/>
</dbReference>
<dbReference type="Pfam" id="PF11640">
    <property type="entry name" value="TAN"/>
    <property type="match status" value="1"/>
</dbReference>
<dbReference type="GO" id="GO:0005524">
    <property type="term" value="F:ATP binding"/>
    <property type="evidence" value="ECO:0007669"/>
    <property type="project" value="UniProtKB-KW"/>
</dbReference>
<dbReference type="GO" id="GO:0035556">
    <property type="term" value="P:intracellular signal transduction"/>
    <property type="evidence" value="ECO:0007669"/>
    <property type="project" value="UniProtKB-ARBA"/>
</dbReference>
<dbReference type="PROSITE" id="PS50290">
    <property type="entry name" value="PI3_4_KINASE_3"/>
    <property type="match status" value="1"/>
</dbReference>
<evidence type="ECO:0000259" key="20">
    <source>
        <dbReference type="PROSITE" id="PS51190"/>
    </source>
</evidence>
<evidence type="ECO:0000256" key="3">
    <source>
        <dbReference type="ARBA" id="ARBA00011370"/>
    </source>
</evidence>
<dbReference type="GO" id="GO:0006325">
    <property type="term" value="P:chromatin organization"/>
    <property type="evidence" value="ECO:0007669"/>
    <property type="project" value="UniProtKB-KW"/>
</dbReference>
<protein>
    <recommendedName>
        <fullName evidence="5 16">Serine/threonine-protein kinase Tel1</fullName>
        <ecNumber evidence="4 16">2.7.11.1</ecNumber>
    </recommendedName>
</protein>
<evidence type="ECO:0000259" key="19">
    <source>
        <dbReference type="PROSITE" id="PS51189"/>
    </source>
</evidence>
<organism evidence="21 22">
    <name type="scientific">Amanita muscaria (strain Koide BX008)</name>
    <dbReference type="NCBI Taxonomy" id="946122"/>
    <lineage>
        <taxon>Eukaryota</taxon>
        <taxon>Fungi</taxon>
        <taxon>Dikarya</taxon>
        <taxon>Basidiomycota</taxon>
        <taxon>Agaricomycotina</taxon>
        <taxon>Agaricomycetes</taxon>
        <taxon>Agaricomycetidae</taxon>
        <taxon>Agaricales</taxon>
        <taxon>Pluteineae</taxon>
        <taxon>Amanitaceae</taxon>
        <taxon>Amanita</taxon>
    </lineage>
</organism>
<comment type="catalytic activity">
    <reaction evidence="14 16">
        <text>L-threonyl-[protein] + ATP = O-phospho-L-threonyl-[protein] + ADP + H(+)</text>
        <dbReference type="Rhea" id="RHEA:46608"/>
        <dbReference type="Rhea" id="RHEA-COMP:11060"/>
        <dbReference type="Rhea" id="RHEA-COMP:11605"/>
        <dbReference type="ChEBI" id="CHEBI:15378"/>
        <dbReference type="ChEBI" id="CHEBI:30013"/>
        <dbReference type="ChEBI" id="CHEBI:30616"/>
        <dbReference type="ChEBI" id="CHEBI:61977"/>
        <dbReference type="ChEBI" id="CHEBI:456216"/>
        <dbReference type="EC" id="2.7.11.1"/>
    </reaction>
</comment>
<dbReference type="HOGENOM" id="CLU_000178_11_0_1"/>
<feature type="domain" description="PI3K/PI4K catalytic" evidence="18">
    <location>
        <begin position="2666"/>
        <end position="2986"/>
    </location>
</feature>
<keyword evidence="16" id="KW-0779">Telomere</keyword>
<dbReference type="PROSITE" id="PS51189">
    <property type="entry name" value="FAT"/>
    <property type="match status" value="1"/>
</dbReference>
<dbReference type="InterPro" id="IPR000403">
    <property type="entry name" value="PI3/4_kinase_cat_dom"/>
</dbReference>
<dbReference type="OrthoDB" id="381190at2759"/>
<name>A0A0C2T0C1_AMAMK</name>
<evidence type="ECO:0000256" key="14">
    <source>
        <dbReference type="ARBA" id="ARBA00047899"/>
    </source>
</evidence>
<dbReference type="InterPro" id="IPR016024">
    <property type="entry name" value="ARM-type_fold"/>
</dbReference>
<dbReference type="InterPro" id="IPR021668">
    <property type="entry name" value="TAN"/>
</dbReference>
<evidence type="ECO:0000256" key="4">
    <source>
        <dbReference type="ARBA" id="ARBA00012513"/>
    </source>
</evidence>
<dbReference type="InterPro" id="IPR018936">
    <property type="entry name" value="PI3/4_kinase_CS"/>
</dbReference>
<dbReference type="PANTHER" id="PTHR37079">
    <property type="entry name" value="SERINE/THREONINE-PROTEIN KINASE ATM"/>
    <property type="match status" value="1"/>
</dbReference>
<dbReference type="Pfam" id="PF02260">
    <property type="entry name" value="FATC"/>
    <property type="match status" value="1"/>
</dbReference>
<dbReference type="InterPro" id="IPR036940">
    <property type="entry name" value="PI3/4_kinase_cat_sf"/>
</dbReference>
<dbReference type="STRING" id="946122.A0A0C2T0C1"/>
<dbReference type="FunCoup" id="A0A0C2T0C1">
    <property type="interactions" value="189"/>
</dbReference>
<dbReference type="CDD" id="cd05171">
    <property type="entry name" value="PIKKc_ATM"/>
    <property type="match status" value="1"/>
</dbReference>
<dbReference type="InterPro" id="IPR011009">
    <property type="entry name" value="Kinase-like_dom_sf"/>
</dbReference>
<evidence type="ECO:0000256" key="16">
    <source>
        <dbReference type="RuleBase" id="RU365027"/>
    </source>
</evidence>
<accession>A0A0C2T0C1</accession>
<feature type="domain" description="FATC" evidence="20">
    <location>
        <begin position="3000"/>
        <end position="3049"/>
    </location>
</feature>
<evidence type="ECO:0000256" key="12">
    <source>
        <dbReference type="ARBA" id="ARBA00023242"/>
    </source>
</evidence>
<dbReference type="InParanoid" id="A0A0C2T0C1"/>
<keyword evidence="6 16" id="KW-0723">Serine/threonine-protein kinase</keyword>
<dbReference type="InterPro" id="IPR003152">
    <property type="entry name" value="FATC_dom"/>
</dbReference>
<dbReference type="SUPFAM" id="SSF48371">
    <property type="entry name" value="ARM repeat"/>
    <property type="match status" value="1"/>
</dbReference>
<sequence length="3049" mass="347248">MISLKDVLANLKSDKVKDRQEGLSAIRTVFEGQTGRTFGVNKKGENDPQSWLPVFQALFSTVLTEKLACTKKSSTKTSATAEKRVAEAASTIRWLTDKAVTMINKQVVRALFDHLTQIMVHRDVLFMPVALDYIKALKCLVSYVPHLDHMSHDLWVKLVEMGFNVVLGDSIGKSFWDGEMSMDVAMHEELYEDDNEEGTSTKKRRRACRDDSEPPQAPTSKPQARQNRRILAVSLEQIEFISLLAVLFRSPSAPFLSYCYDERDNNNHFAMSILNRLKKFLQLYPTDSSLLHDFLSILSATLSHLALNKRQEVEDFARATWDGLVGFWGVKDKRLKEGVVTVLRVLFHYITSEDPYSQNLKSSYDCIDGIRRLWNLLDAEADSRWGIDGLSFDSLRLQLRDEWKSDDGRVLSAFTTKTFRAGWQFDANQALSWAVLELQADCASKLYHFSESMQTSASSGTHRGQSKRPKLENPIKSLLSSITSSGSVAVRIYRLQTLLFIIERHWSFLHTSLRQDVLETLFQFVSYEDGGTQSWVLLCMASVAYAEGEQAGLERNQEAAVERSVLDSLWSHAIRRINVPLVSRAACHTAHVLLSLTNQSSGSPRLPLSSQRILSEVETLTKDIDVQGPLYPYDSVCAFLAQCLRVASQDVKLYRMHLEEKVLSWLVDNWKMTTVGKGQMPLHQVTDVLLLLETICAFNRKTDFVSQLLLPDCLVVHALAEEESTSQIRDFLLHARVPRFKEPVSNSNEYMSIGPFESDLVQPKGRERKVSAFFQRSLEILTMEWDLLKEDYARLTAETARRSLDLAVAALSFEALLIVNGVNADRRVTQSGARLVTAVTRALKEAPWTNAEKALVSLGLEPLVFVESNENDKVPFQVMVSPNNGTGIRKHILHRLTSHELKQRARRKAARMDFLRIIWQITDVQEQFLGEAMPTLRDVLYHLAGNASSDAQPRSSRAVVDRDDFEPIRAASAQKSSEVLNHRVEELYLRHIFSVCIGFLTVGPSLQSAAGEPTRDKELMTFILTCAEKTPDKFFVICPMILGKIRQRVLSLAAKTLDRLLEALCQLLGVYAYSRSASLQALVIQVLQSTMDLWLTHQVSDSEVGDKILQLCDWLSGALRKKKLGSWSTRDAFSVFLDEYLERDPEQLFWSGTQDNESGLPTALLMSLNSDEDIRVRFRIATIVARLFSVARHVQADPMAVYGDLRQHFTNNLDNFESMLTRTLALGNIMIISSEVRRGAYWHILETCFFVNRYSRHIEAVLNGVSQRMGLAKFSQLFDAYASQMAYSICKLNAAIHQLSPSLLGYRDRLECAEATFRSFVPSAIVENPQLFENHCAVLQKTSAEGINECFGDIVGLLIVMWLADPPHSTEGLESYLKEHTAMGDDEFPIAFGLNIDCITASVLKSLGDQDVSSEGSIAVELNKFDSTGASASAFERMARFRAESDFHLHPPNLPAHPTKVILEALKWIALQYPEAEERATTYHIMHQLFADIQSSPLINEQHRFINSLTLWIAVHHRAFKDLALLHSLLHGATSMLSQVDLARPAQSILDWAFRCYSKEKIADSRLSNVLIRIACYANEHVRNAQDTLIANLGTDILQWLDKQVTLLEDNEVQNSRFIFRPQILRALPAWSHQQSPRVAELSRRINAETLSSILNDHRITTNKFRIARRLRDQAINEGCGGDRFEKNSFWRLKECIPAASDLQIEDADAFAELLYLHKGRVDSFGTEQLVSESIRHKHWLSAKQTSVKNGDITAARDSIILGLLVMLDRDEPSQVHLAYQTLRWIMSVIPSEAFSLNTWNLETKDELHLLQRYRWTPRSRTSRHLEELHDRDIFIDSASKFPQWVSAFTILLSDILAASDVFFAQLTLILQNDIEFAEQILPILIHRLLRGAMESGEHLCKILLSDYFTKILSLEAVDVSCVRAIVDVVLHLRQFSSPKTNDALAYNKWLDINYLLLAKSALKSGAYTTALLFLELAAEFRNNTEEESVEEVLYEIYGHIDEPDGFYGIKSRDLHRFLIKRFHHENQWDKALRFHGAALESGSRESDEAEGLLEAFHAFGFDQLAIDILRGSSALANNVSRTSYMNYRLGWRTETWDLPDTTETTTGASLYHALRSIYRERDNDSIERVVRSSLLAEVSRLRYLGTENLAEIREVTRDIMCLGEISRWRTRNVQARLALQETDINLWNEFVTIAEGFEFHDLESILMTRISLIRSAREKEERLQIGNMTTPFVRGLIELEKSCLVRLSEAARSDGQIQIALNAVVRAQRLEDKPSFNVSQEFANVLWLQKEDRLAPEFLKSLLANSTHVHAVPLGRRASLYAQLGTWAAEACLEKPTDIHEKFFAPAIEMLCREGIDDCRSKATVYYQYAVFSDRQYHAILKSPDAIRWQVYVQRKTQEIERRQEELRQNKDATRTDTLNRDQAQAQKLLQEDSEHFRKHNLARDTFLKQAIEMYSRCLEASDDFDNDAVIRLASLWFANFDDEQGIYEDVEAALSRVPSRKMIFLSHQLSARLSKPPVGRMPRNQANLQRLILRMSKEHPFHTLHQVYCLHPDRLTAGKRQPNRQSAPQTQTDRMAAADDIFEKLKQDETSASRARDVEMLCDACLKWAVYPIKNNSLYKRKINKVPDNMPLKNIRDLKVPVLTCRTPIDVTMKYDNCVWIARYETTFETAGGINLPKITICYGFDGQKYKQIFKGEGNDDLRQDAVMEQVFDLVNHVLHRDKETRRRDLKIRGYKVIPLSSQAGVIEFVDNTTVLKDWLWSAHDRYHPGDIKTRDIFTVFNNMQVQWKRSPADLHSNYRQLMERFRPVLRHFFTEKQRIPISWFTMRLNYTRSVASSSIIGHILGLGDRHISNILMDKQTGELVHIDLGIAFDQGKLLKLPERVPFRLTRDIVDGMGFSGTQGVFQRCAEETLRVLRENSEVIMTILEVFKHDPLHSWTASEIKLMQVQPETSLQNASTFGLPDQNRIVGIGIDLSSGSAEEAADRALSSVSRKLDSSLSVQCMVNELIAEATDIANLSAMFGGESKKEEMSRYTHIINIGWSPFG</sequence>
<comment type="function">
    <text evidence="13 16">Serine/threonine protein kinase which activates checkpoint signaling upon genotoxic stresses such as ionizing radiation (IR), ultraviolet light (UV), or DNA replication stalling, thereby acting as a DNA damage sensor. Recognizes the substrate consensus sequence [ST]-Q. Phosphorylates histone H2A to form H2AS128ph (gamma-H2A) at sites of DNA damage, involved in the regulation of DNA damage response mechanism. Required for the control of telomere length and genome stability.</text>
</comment>